<name>A0A645CC46_9ZZZZ</name>
<feature type="compositionally biased region" description="Basic and acidic residues" evidence="1">
    <location>
        <begin position="54"/>
        <end position="69"/>
    </location>
</feature>
<accession>A0A645CC46</accession>
<comment type="caution">
    <text evidence="2">The sequence shown here is derived from an EMBL/GenBank/DDBJ whole genome shotgun (WGS) entry which is preliminary data.</text>
</comment>
<dbReference type="EMBL" id="VSSQ01026027">
    <property type="protein sequence ID" value="MPM74526.1"/>
    <property type="molecule type" value="Genomic_DNA"/>
</dbReference>
<organism evidence="2">
    <name type="scientific">bioreactor metagenome</name>
    <dbReference type="NCBI Taxonomy" id="1076179"/>
    <lineage>
        <taxon>unclassified sequences</taxon>
        <taxon>metagenomes</taxon>
        <taxon>ecological metagenomes</taxon>
    </lineage>
</organism>
<gene>
    <name evidence="2" type="ORF">SDC9_121514</name>
</gene>
<evidence type="ECO:0000256" key="1">
    <source>
        <dbReference type="SAM" id="MobiDB-lite"/>
    </source>
</evidence>
<evidence type="ECO:0000313" key="2">
    <source>
        <dbReference type="EMBL" id="MPM74526.1"/>
    </source>
</evidence>
<reference evidence="2" key="1">
    <citation type="submission" date="2019-08" db="EMBL/GenBank/DDBJ databases">
        <authorList>
            <person name="Kucharzyk K."/>
            <person name="Murdoch R.W."/>
            <person name="Higgins S."/>
            <person name="Loffler F."/>
        </authorList>
    </citation>
    <scope>NUCLEOTIDE SEQUENCE</scope>
</reference>
<feature type="region of interest" description="Disordered" evidence="1">
    <location>
        <begin position="50"/>
        <end position="72"/>
    </location>
</feature>
<sequence>MQYVGHRVEGLGQRSDLILRFHRQFMRKFARCDQQGSLGDVFNGIGNRLGQKKAHADRDDKAEQQRLNDDREDDPGHFLQFLLRVFDINDIKNLAVLQGKGVIEIGRKAFHLISDLSSHGMDQIRSPVEKRIAARRTCDKRNVAARQNIKVPVGIDPQSPRIGA</sequence>
<proteinExistence type="predicted"/>
<dbReference type="AlphaFoldDB" id="A0A645CC46"/>
<protein>
    <submittedName>
        <fullName evidence="2">Uncharacterized protein</fullName>
    </submittedName>
</protein>